<dbReference type="Proteomes" id="UP001384579">
    <property type="component" value="Unassembled WGS sequence"/>
</dbReference>
<comment type="caution">
    <text evidence="5">The sequence shown here is derived from an EMBL/GenBank/DDBJ whole genome shotgun (WGS) entry which is preliminary data.</text>
</comment>
<feature type="transmembrane region" description="Helical" evidence="3">
    <location>
        <begin position="189"/>
        <end position="212"/>
    </location>
</feature>
<dbReference type="PANTHER" id="PTHR33393:SF11">
    <property type="entry name" value="POLYGLUTAMINE SYNTHESIS ACCESSORY PROTEIN RV0574C-RELATED"/>
    <property type="match status" value="1"/>
</dbReference>
<evidence type="ECO:0000256" key="2">
    <source>
        <dbReference type="SAM" id="MobiDB-lite"/>
    </source>
</evidence>
<keyword evidence="3" id="KW-0812">Transmembrane</keyword>
<organism evidence="5 6">
    <name type="scientific">Microcoleus anatoxicus PTRS2</name>
    <dbReference type="NCBI Taxonomy" id="2705321"/>
    <lineage>
        <taxon>Bacteria</taxon>
        <taxon>Bacillati</taxon>
        <taxon>Cyanobacteriota</taxon>
        <taxon>Cyanophyceae</taxon>
        <taxon>Oscillatoriophycideae</taxon>
        <taxon>Oscillatoriales</taxon>
        <taxon>Microcoleaceae</taxon>
        <taxon>Microcoleus</taxon>
        <taxon>Microcoleus anatoxicus</taxon>
    </lineage>
</organism>
<feature type="compositionally biased region" description="Basic and acidic residues" evidence="2">
    <location>
        <begin position="126"/>
        <end position="137"/>
    </location>
</feature>
<dbReference type="SMART" id="SM00854">
    <property type="entry name" value="PGA_cap"/>
    <property type="match status" value="1"/>
</dbReference>
<keyword evidence="6" id="KW-1185">Reference proteome</keyword>
<feature type="domain" description="Capsule synthesis protein CapA" evidence="4">
    <location>
        <begin position="266"/>
        <end position="506"/>
    </location>
</feature>
<dbReference type="PANTHER" id="PTHR33393">
    <property type="entry name" value="POLYGLUTAMINE SYNTHESIS ACCESSORY PROTEIN RV0574C-RELATED"/>
    <property type="match status" value="1"/>
</dbReference>
<feature type="compositionally biased region" description="Polar residues" evidence="2">
    <location>
        <begin position="151"/>
        <end position="165"/>
    </location>
</feature>
<protein>
    <submittedName>
        <fullName evidence="5">CapA family protein</fullName>
    </submittedName>
</protein>
<dbReference type="Pfam" id="PF09587">
    <property type="entry name" value="PGA_cap"/>
    <property type="match status" value="1"/>
</dbReference>
<evidence type="ECO:0000259" key="4">
    <source>
        <dbReference type="SMART" id="SM00854"/>
    </source>
</evidence>
<dbReference type="CDD" id="cd07381">
    <property type="entry name" value="MPP_CapA"/>
    <property type="match status" value="1"/>
</dbReference>
<dbReference type="InterPro" id="IPR052169">
    <property type="entry name" value="CW_Biosynth-Accessory"/>
</dbReference>
<name>A0ABU8YWQ3_9CYAN</name>
<sequence length="584" mass="63183">MSQQDIVNLAKEGDAKAIAFLISQALQSFGVTAKASRENNTLHLLLEGEKLPAQDACIRVAVKGLQRLQPNHIYFLTIYGRRNGEELPAWTQNVELTKPLNSPPAVTGAARITAVLQKVEPHQNVKIDAPKISEKTAQKPPVLTTEKPKNPQITEQTAPKPSVLTTEKPKNPPQQQKLVGSKTKHQKPWLYMAGLSLILVPISGIVLATQLYKSPSTAATETEIPQAEVPEVRSINSPSPNPQAIPTPKTPPVPAKKTVTAPATVSIKAVGDIIPGTNFPYNKLPQKKEILFESVKPHLKGADILFGNFESTMTDHPYSSKGGGGGMLFAFRTPPSYAKILKDAGFNILNIANNHSYDFNEQGFKDTIKNIDSQGMKAVGKRDQIVYKNVKGVNFAFIGFSNYGEVHNSLLELKAGAEVVKKAKQKADIVVISVHAGAEGTGALNVRNKNEFFAGENRGNMVLFSRTMIDAGADLILGHGPHVARAMELYKGKLIAYSLGNFMGYRTLSTVGELGKSLILDVKMNPQGDFVSGKIIPIALNGQGIPSLDDDFRSVKLIRRLTKSDFPNAGLSIGDGGQIVKQSN</sequence>
<evidence type="ECO:0000313" key="6">
    <source>
        <dbReference type="Proteomes" id="UP001384579"/>
    </source>
</evidence>
<dbReference type="InterPro" id="IPR019079">
    <property type="entry name" value="Capsule_synth_CapA"/>
</dbReference>
<gene>
    <name evidence="5" type="ORF">WMG39_27680</name>
</gene>
<dbReference type="EMBL" id="JBBLXS010000677">
    <property type="protein sequence ID" value="MEK0188596.1"/>
    <property type="molecule type" value="Genomic_DNA"/>
</dbReference>
<proteinExistence type="inferred from homology"/>
<accession>A0ABU8YWQ3</accession>
<evidence type="ECO:0000313" key="5">
    <source>
        <dbReference type="EMBL" id="MEK0188596.1"/>
    </source>
</evidence>
<feature type="region of interest" description="Disordered" evidence="2">
    <location>
        <begin position="126"/>
        <end position="183"/>
    </location>
</feature>
<dbReference type="RefSeq" id="WP_340521467.1">
    <property type="nucleotide sequence ID" value="NZ_JBBLXS010000677.1"/>
</dbReference>
<dbReference type="SUPFAM" id="SSF56300">
    <property type="entry name" value="Metallo-dependent phosphatases"/>
    <property type="match status" value="1"/>
</dbReference>
<feature type="region of interest" description="Disordered" evidence="2">
    <location>
        <begin position="232"/>
        <end position="256"/>
    </location>
</feature>
<keyword evidence="3" id="KW-0472">Membrane</keyword>
<comment type="similarity">
    <text evidence="1">Belongs to the CapA family.</text>
</comment>
<reference evidence="5 6" key="1">
    <citation type="journal article" date="2020" name="Harmful Algae">
        <title>Molecular and morphological characterization of a novel dihydroanatoxin-a producing Microcoleus species (cyanobacteria) from the Russian River, California, USA.</title>
        <authorList>
            <person name="Conklin K.Y."/>
            <person name="Stancheva R."/>
            <person name="Otten T.G."/>
            <person name="Fadness R."/>
            <person name="Boyer G.L."/>
            <person name="Read B."/>
            <person name="Zhang X."/>
            <person name="Sheath R.G."/>
        </authorList>
    </citation>
    <scope>NUCLEOTIDE SEQUENCE [LARGE SCALE GENOMIC DNA]</scope>
    <source>
        <strain evidence="5 6">PTRS2</strain>
    </source>
</reference>
<feature type="compositionally biased region" description="Pro residues" evidence="2">
    <location>
        <begin position="239"/>
        <end position="254"/>
    </location>
</feature>
<keyword evidence="3" id="KW-1133">Transmembrane helix</keyword>
<dbReference type="InterPro" id="IPR029052">
    <property type="entry name" value="Metallo-depent_PP-like"/>
</dbReference>
<dbReference type="Gene3D" id="3.60.21.10">
    <property type="match status" value="1"/>
</dbReference>
<evidence type="ECO:0000256" key="3">
    <source>
        <dbReference type="SAM" id="Phobius"/>
    </source>
</evidence>
<evidence type="ECO:0000256" key="1">
    <source>
        <dbReference type="ARBA" id="ARBA00005662"/>
    </source>
</evidence>